<dbReference type="InterPro" id="IPR020058">
    <property type="entry name" value="Glu/Gln-tRNA-synth_Ib_cat-dom"/>
</dbReference>
<dbReference type="NCBIfam" id="TIGR00435">
    <property type="entry name" value="cysS"/>
    <property type="match status" value="1"/>
</dbReference>
<dbReference type="InterPro" id="IPR014729">
    <property type="entry name" value="Rossmann-like_a/b/a_fold"/>
</dbReference>
<dbReference type="GO" id="GO:0004817">
    <property type="term" value="F:cysteine-tRNA ligase activity"/>
    <property type="evidence" value="ECO:0007669"/>
    <property type="project" value="UniProtKB-UniRule"/>
</dbReference>
<dbReference type="GO" id="GO:0005524">
    <property type="term" value="F:ATP binding"/>
    <property type="evidence" value="ECO:0007669"/>
    <property type="project" value="UniProtKB-KW"/>
</dbReference>
<dbReference type="EMBL" id="UASS01000033">
    <property type="protein sequence ID" value="SPX62082.1"/>
    <property type="molecule type" value="Genomic_DNA"/>
</dbReference>
<keyword evidence="6 14" id="KW-0436">Ligase</keyword>
<dbReference type="Proteomes" id="UP000251942">
    <property type="component" value="Unassembled WGS sequence"/>
</dbReference>
<comment type="cofactor">
    <cofactor evidence="1">
        <name>Zn(2+)</name>
        <dbReference type="ChEBI" id="CHEBI:29105"/>
    </cofactor>
</comment>
<dbReference type="SUPFAM" id="SSF50715">
    <property type="entry name" value="Ribosomal protein L25-like"/>
    <property type="match status" value="1"/>
</dbReference>
<evidence type="ECO:0000256" key="7">
    <source>
        <dbReference type="ARBA" id="ARBA00022723"/>
    </source>
</evidence>
<dbReference type="PANTHER" id="PTHR10890:SF3">
    <property type="entry name" value="CYSTEINE--TRNA LIGASE, CYTOPLASMIC"/>
    <property type="match status" value="1"/>
</dbReference>
<evidence type="ECO:0000256" key="11">
    <source>
        <dbReference type="ARBA" id="ARBA00022917"/>
    </source>
</evidence>
<dbReference type="InterPro" id="IPR020059">
    <property type="entry name" value="Glu/Gln-tRNA-synth_Ib_codon-bd"/>
</dbReference>
<feature type="domain" description="tRNA synthetases class I catalytic" evidence="16">
    <location>
        <begin position="365"/>
        <end position="630"/>
    </location>
</feature>
<dbReference type="Gene3D" id="2.40.240.10">
    <property type="entry name" value="Ribosomal Protein L25, Chain P"/>
    <property type="match status" value="2"/>
</dbReference>
<evidence type="ECO:0000256" key="6">
    <source>
        <dbReference type="ARBA" id="ARBA00022598"/>
    </source>
</evidence>
<dbReference type="InterPro" id="IPR032678">
    <property type="entry name" value="tRNA-synt_1_cat_dom"/>
</dbReference>
<dbReference type="PRINTS" id="PR00983">
    <property type="entry name" value="TRNASYNTHCYS"/>
</dbReference>
<dbReference type="Pfam" id="PF03950">
    <property type="entry name" value="tRNA-synt_1c_C"/>
    <property type="match status" value="1"/>
</dbReference>
<protein>
    <recommendedName>
        <fullName evidence="5 13">Cysteine--tRNA ligase</fullName>
        <ecNumber evidence="4 13">6.1.1.16</ecNumber>
    </recommendedName>
</protein>
<evidence type="ECO:0000256" key="2">
    <source>
        <dbReference type="ARBA" id="ARBA00005594"/>
    </source>
</evidence>
<feature type="domain" description="Glutamyl/glutaminyl-tRNA synthetase class Ib anti-codon binding" evidence="17">
    <location>
        <begin position="134"/>
        <end position="234"/>
    </location>
</feature>
<dbReference type="GO" id="GO:0005829">
    <property type="term" value="C:cytosol"/>
    <property type="evidence" value="ECO:0007669"/>
    <property type="project" value="TreeGrafter"/>
</dbReference>
<comment type="subunit">
    <text evidence="3">Monomer.</text>
</comment>
<keyword evidence="11 14" id="KW-0648">Protein biosynthesis</keyword>
<evidence type="ECO:0000259" key="15">
    <source>
        <dbReference type="Pfam" id="PF00749"/>
    </source>
</evidence>
<dbReference type="CDD" id="cd00672">
    <property type="entry name" value="CysRS_core"/>
    <property type="match status" value="1"/>
</dbReference>
<feature type="domain" description="Glutamyl/glutaminyl-tRNA synthetase class Ib catalytic" evidence="15">
    <location>
        <begin position="7"/>
        <end position="131"/>
    </location>
</feature>
<reference evidence="19 20" key="1">
    <citation type="submission" date="2018-06" db="EMBL/GenBank/DDBJ databases">
        <authorList>
            <consortium name="Pathogen Informatics"/>
            <person name="Doyle S."/>
        </authorList>
    </citation>
    <scope>NUCLEOTIDE SEQUENCE [LARGE SCALE GENOMIC DNA]</scope>
    <source>
        <strain evidence="19 20">NCTC12022</strain>
    </source>
</reference>
<accession>A0A2X1R9X8</accession>
<keyword evidence="10 14" id="KW-0067">ATP-binding</keyword>
<evidence type="ECO:0000256" key="13">
    <source>
        <dbReference type="NCBIfam" id="TIGR00435"/>
    </source>
</evidence>
<evidence type="ECO:0000256" key="14">
    <source>
        <dbReference type="RuleBase" id="RU363037"/>
    </source>
</evidence>
<keyword evidence="9" id="KW-0862">Zinc</keyword>
<evidence type="ECO:0000256" key="8">
    <source>
        <dbReference type="ARBA" id="ARBA00022741"/>
    </source>
</evidence>
<dbReference type="Pfam" id="PF00749">
    <property type="entry name" value="tRNA-synt_1c"/>
    <property type="match status" value="1"/>
</dbReference>
<evidence type="ECO:0000256" key="10">
    <source>
        <dbReference type="ARBA" id="ARBA00022840"/>
    </source>
</evidence>
<keyword evidence="12 14" id="KW-0030">Aminoacyl-tRNA synthetase</keyword>
<name>A0A2X1R9X8_9GAMM</name>
<feature type="domain" description="tRNA synthetases class I (E and Q) anti-codon binding" evidence="18">
    <location>
        <begin position="250"/>
        <end position="321"/>
    </location>
</feature>
<dbReference type="Gene3D" id="3.40.50.620">
    <property type="entry name" value="HUPs"/>
    <property type="match status" value="2"/>
</dbReference>
<sequence length="643" mass="73815">MVYLSDDYAHPLSDALEKITHSLCTLEFQDHRPLYDWFINNLPVPAKPVQTEFARLNLSHTVTSKRKLRELVEKKVVTGWDDPRLPTLRGMRKRGYPPAALRQFCEIIGISRSDSVIDMSLLEECVRDELNKTAKRALCVVEPLKVIIENYPEGRVEKLEAPFHPQDPQAGNRILPFSREIYIERSDFMEDPPKKYFRLSPGAEVRLRHAYVIRCTEVVHDEQGNIRELRCTYDEDTLGKNPADRKIKGVIHWVSCEQAHPVTIYQFDRLFNDANPAREEDFLQFLNHDSLQVQQAFCEPSLAKQSLEEVFQFERLGYYCVNQLNNDKVSAFHRVVGLKDTWGKWVKGAGMLNLYNSLTRKKEPFKPMQPGKIGMYVCGITVYDRCHLGHARSMVCFDVIVRFLRSQGYEVTYVRNITDIDDKIIVRANERGVSINDLTSQYIKAMHDDASALNILPPDIEPRATGHIDSIIKLIQRLIDTDHAYVSDNGDVCYQVDSFKNYGKLSHKDLEGLMAGARIEVVKEKRSPLDFVLWKKAKPGEPSWPSPWGEGRPGWHIECSAMAMHELGEQFDIHGGGLDLQFPHHENEIAQSEAASGKNFANYWLHVGMLQVNNEKMAKSVGNFLLLKTYYDSIIRKLFAIFC</sequence>
<keyword evidence="7" id="KW-0479">Metal-binding</keyword>
<evidence type="ECO:0000256" key="1">
    <source>
        <dbReference type="ARBA" id="ARBA00001947"/>
    </source>
</evidence>
<dbReference type="PANTHER" id="PTHR10890">
    <property type="entry name" value="CYSTEINYL-TRNA SYNTHETASE"/>
    <property type="match status" value="1"/>
</dbReference>
<dbReference type="InterPro" id="IPR020056">
    <property type="entry name" value="Rbsml_bL25/Gln-tRNA_synth_N"/>
</dbReference>
<dbReference type="GO" id="GO:0006423">
    <property type="term" value="P:cysteinyl-tRNA aminoacylation"/>
    <property type="evidence" value="ECO:0007669"/>
    <property type="project" value="UniProtKB-UniRule"/>
</dbReference>
<keyword evidence="8 14" id="KW-0547">Nucleotide-binding</keyword>
<dbReference type="AlphaFoldDB" id="A0A2X1R9X8"/>
<evidence type="ECO:0000256" key="12">
    <source>
        <dbReference type="ARBA" id="ARBA00023146"/>
    </source>
</evidence>
<dbReference type="Pfam" id="PF20974">
    <property type="entry name" value="tRNA-synt_1c_C2"/>
    <property type="match status" value="1"/>
</dbReference>
<dbReference type="EC" id="6.1.1.16" evidence="4 13"/>
<evidence type="ECO:0000256" key="3">
    <source>
        <dbReference type="ARBA" id="ARBA00011245"/>
    </source>
</evidence>
<evidence type="ECO:0000259" key="16">
    <source>
        <dbReference type="Pfam" id="PF01406"/>
    </source>
</evidence>
<evidence type="ECO:0000256" key="9">
    <source>
        <dbReference type="ARBA" id="ARBA00022833"/>
    </source>
</evidence>
<comment type="similarity">
    <text evidence="2 14">Belongs to the class-I aminoacyl-tRNA synthetase family.</text>
</comment>
<evidence type="ECO:0000256" key="4">
    <source>
        <dbReference type="ARBA" id="ARBA00012832"/>
    </source>
</evidence>
<evidence type="ECO:0000256" key="5">
    <source>
        <dbReference type="ARBA" id="ARBA00014738"/>
    </source>
</evidence>
<gene>
    <name evidence="19" type="primary">glnS_1</name>
    <name evidence="19" type="ORF">NCTC12022_02839</name>
</gene>
<dbReference type="InterPro" id="IPR049437">
    <property type="entry name" value="tRNA-synt_1c_C2"/>
</dbReference>
<evidence type="ECO:0000313" key="19">
    <source>
        <dbReference type="EMBL" id="SPX62082.1"/>
    </source>
</evidence>
<dbReference type="FunFam" id="2.40.240.10:FF:000001">
    <property type="entry name" value="Glutamine--tRNA ligase"/>
    <property type="match status" value="1"/>
</dbReference>
<evidence type="ECO:0000313" key="20">
    <source>
        <dbReference type="Proteomes" id="UP000251942"/>
    </source>
</evidence>
<dbReference type="GO" id="GO:0046872">
    <property type="term" value="F:metal ion binding"/>
    <property type="evidence" value="ECO:0007669"/>
    <property type="project" value="UniProtKB-KW"/>
</dbReference>
<evidence type="ECO:0000259" key="17">
    <source>
        <dbReference type="Pfam" id="PF03950"/>
    </source>
</evidence>
<dbReference type="InterPro" id="IPR015803">
    <property type="entry name" value="Cys-tRNA-ligase"/>
</dbReference>
<dbReference type="InterPro" id="IPR011035">
    <property type="entry name" value="Ribosomal_bL25/Gln-tRNA_synth"/>
</dbReference>
<dbReference type="SUPFAM" id="SSF52374">
    <property type="entry name" value="Nucleotidylyl transferase"/>
    <property type="match status" value="2"/>
</dbReference>
<dbReference type="FunFam" id="1.10.1160.10:FF:000001">
    <property type="entry name" value="Glutamine--tRNA ligase"/>
    <property type="match status" value="1"/>
</dbReference>
<dbReference type="Pfam" id="PF01406">
    <property type="entry name" value="tRNA-synt_1e"/>
    <property type="match status" value="1"/>
</dbReference>
<dbReference type="InterPro" id="IPR024909">
    <property type="entry name" value="Cys-tRNA/MSH_ligase"/>
</dbReference>
<dbReference type="FunFam" id="3.40.50.620:FF:000009">
    <property type="entry name" value="Cysteine--tRNA ligase"/>
    <property type="match status" value="1"/>
</dbReference>
<evidence type="ECO:0000259" key="18">
    <source>
        <dbReference type="Pfam" id="PF20974"/>
    </source>
</evidence>
<proteinExistence type="inferred from homology"/>
<organism evidence="19 20">
    <name type="scientific">Legionella feeleii</name>
    <dbReference type="NCBI Taxonomy" id="453"/>
    <lineage>
        <taxon>Bacteria</taxon>
        <taxon>Pseudomonadati</taxon>
        <taxon>Pseudomonadota</taxon>
        <taxon>Gammaproteobacteria</taxon>
        <taxon>Legionellales</taxon>
        <taxon>Legionellaceae</taxon>
        <taxon>Legionella</taxon>
    </lineage>
</organism>